<accession>A0ABQ1IWP9</accession>
<dbReference type="SUPFAM" id="SSF53822">
    <property type="entry name" value="Periplasmic binding protein-like I"/>
    <property type="match status" value="1"/>
</dbReference>
<dbReference type="RefSeq" id="WP_188580452.1">
    <property type="nucleotide sequence ID" value="NZ_BMDZ01000049.1"/>
</dbReference>
<dbReference type="Gene3D" id="3.40.50.2300">
    <property type="match status" value="2"/>
</dbReference>
<dbReference type="InterPro" id="IPR000709">
    <property type="entry name" value="Leu_Ile_Val-bd"/>
</dbReference>
<name>A0ABQ1IWP9_9PROT</name>
<dbReference type="PRINTS" id="PR00337">
    <property type="entry name" value="LEUILEVALBP"/>
</dbReference>
<keyword evidence="8" id="KW-1185">Reference proteome</keyword>
<evidence type="ECO:0000259" key="6">
    <source>
        <dbReference type="Pfam" id="PF13458"/>
    </source>
</evidence>
<dbReference type="PANTHER" id="PTHR47151">
    <property type="entry name" value="LEU/ILE/VAL-BINDING ABC TRANSPORTER SUBUNIT"/>
    <property type="match status" value="1"/>
</dbReference>
<dbReference type="InterPro" id="IPR028082">
    <property type="entry name" value="Peripla_BP_I"/>
</dbReference>
<dbReference type="CDD" id="cd06342">
    <property type="entry name" value="PBP1_ABC_LIVBP-like"/>
    <property type="match status" value="1"/>
</dbReference>
<keyword evidence="3 5" id="KW-0732">Signal</keyword>
<dbReference type="EMBL" id="BMDZ01000049">
    <property type="protein sequence ID" value="GGB52038.1"/>
    <property type="molecule type" value="Genomic_DNA"/>
</dbReference>
<evidence type="ECO:0000313" key="8">
    <source>
        <dbReference type="Proteomes" id="UP000603352"/>
    </source>
</evidence>
<feature type="signal peptide" evidence="5">
    <location>
        <begin position="1"/>
        <end position="29"/>
    </location>
</feature>
<comment type="similarity">
    <text evidence="1">Belongs to the leucine-binding protein family.</text>
</comment>
<comment type="caution">
    <text evidence="7">The sequence shown here is derived from an EMBL/GenBank/DDBJ whole genome shotgun (WGS) entry which is preliminary data.</text>
</comment>
<evidence type="ECO:0000256" key="3">
    <source>
        <dbReference type="ARBA" id="ARBA00022729"/>
    </source>
</evidence>
<evidence type="ECO:0000256" key="5">
    <source>
        <dbReference type="SAM" id="SignalP"/>
    </source>
</evidence>
<proteinExistence type="inferred from homology"/>
<gene>
    <name evidence="7" type="ORF">GCM10011505_36350</name>
</gene>
<protein>
    <submittedName>
        <fullName evidence="7">Branched chain amino acid ABC transporter substrate-binding protein</fullName>
    </submittedName>
</protein>
<reference evidence="8" key="1">
    <citation type="journal article" date="2019" name="Int. J. Syst. Evol. Microbiol.">
        <title>The Global Catalogue of Microorganisms (GCM) 10K type strain sequencing project: providing services to taxonomists for standard genome sequencing and annotation.</title>
        <authorList>
            <consortium name="The Broad Institute Genomics Platform"/>
            <consortium name="The Broad Institute Genome Sequencing Center for Infectious Disease"/>
            <person name="Wu L."/>
            <person name="Ma J."/>
        </authorList>
    </citation>
    <scope>NUCLEOTIDE SEQUENCE [LARGE SCALE GENOMIC DNA]</scope>
    <source>
        <strain evidence="8">CGMCC 1.10188</strain>
    </source>
</reference>
<evidence type="ECO:0000256" key="2">
    <source>
        <dbReference type="ARBA" id="ARBA00022448"/>
    </source>
</evidence>
<dbReference type="Proteomes" id="UP000603352">
    <property type="component" value="Unassembled WGS sequence"/>
</dbReference>
<feature type="domain" description="Leucine-binding protein" evidence="6">
    <location>
        <begin position="31"/>
        <end position="366"/>
    </location>
</feature>
<evidence type="ECO:0000256" key="1">
    <source>
        <dbReference type="ARBA" id="ARBA00010062"/>
    </source>
</evidence>
<keyword evidence="2" id="KW-0813">Transport</keyword>
<keyword evidence="4" id="KW-0029">Amino-acid transport</keyword>
<dbReference type="PANTHER" id="PTHR47151:SF2">
    <property type="entry name" value="AMINO ACID BINDING PROTEIN"/>
    <property type="match status" value="1"/>
</dbReference>
<organism evidence="7 8">
    <name type="scientific">Tistrella bauzanensis</name>
    <dbReference type="NCBI Taxonomy" id="657419"/>
    <lineage>
        <taxon>Bacteria</taxon>
        <taxon>Pseudomonadati</taxon>
        <taxon>Pseudomonadota</taxon>
        <taxon>Alphaproteobacteria</taxon>
        <taxon>Geminicoccales</taxon>
        <taxon>Geminicoccaceae</taxon>
        <taxon>Tistrella</taxon>
    </lineage>
</organism>
<feature type="chain" id="PRO_5046730454" evidence="5">
    <location>
        <begin position="30"/>
        <end position="371"/>
    </location>
</feature>
<evidence type="ECO:0000313" key="7">
    <source>
        <dbReference type="EMBL" id="GGB52038.1"/>
    </source>
</evidence>
<dbReference type="Pfam" id="PF13458">
    <property type="entry name" value="Peripla_BP_6"/>
    <property type="match status" value="1"/>
</dbReference>
<evidence type="ECO:0000256" key="4">
    <source>
        <dbReference type="ARBA" id="ARBA00022970"/>
    </source>
</evidence>
<dbReference type="InterPro" id="IPR028081">
    <property type="entry name" value="Leu-bd"/>
</dbReference>
<sequence length="371" mass="39286">MTRTSINRGLKGALLGAVATLALAGAAQAEIVISVAGPMTGQYAVIGTQMRNGAEMAVKDINAAGGVNGEQLKLVVGDDACDPKQAVSLANKLVSDDVVFVAGHWCSSSSIPASDIYNEEGIVQISPGSTNPQLTERGLEGVFRTCGRDDQQGEVAAAFIADKFKGKKVAILHDKTTYGQGLADETRKSLDKLGFKEAMYEAYTAGEKDYSALVTKMKSENIDLIYVGGYHTESALIQRQAKEAGLDAVLMSGDAMVTEEWWSITGPAGEGALMTFSPDPKRNPAAAPVVEKFTAAGFDPEGYTLYTYGAVQAWAQAANAAKSVELEPVSAKLHEMTFDTVLGSIGFDAKGDVAAPGYVVYKWSNGKYDYY</sequence>